<dbReference type="SUPFAM" id="SSF53474">
    <property type="entry name" value="alpha/beta-Hydrolases"/>
    <property type="match status" value="1"/>
</dbReference>
<organism evidence="3 4">
    <name type="scientific">Pseudomonas duriflava</name>
    <dbReference type="NCBI Taxonomy" id="459528"/>
    <lineage>
        <taxon>Bacteria</taxon>
        <taxon>Pseudomonadati</taxon>
        <taxon>Pseudomonadota</taxon>
        <taxon>Gammaproteobacteria</taxon>
        <taxon>Pseudomonadales</taxon>
        <taxon>Pseudomonadaceae</taxon>
        <taxon>Pseudomonas</taxon>
    </lineage>
</organism>
<name>A0A562QMY3_9PSED</name>
<dbReference type="InterPro" id="IPR029058">
    <property type="entry name" value="AB_hydrolase_fold"/>
</dbReference>
<feature type="domain" description="AB hydrolase-1" evidence="2">
    <location>
        <begin position="63"/>
        <end position="297"/>
    </location>
</feature>
<gene>
    <name evidence="3" type="ORF">IQ22_00777</name>
</gene>
<comment type="caution">
    <text evidence="3">The sequence shown here is derived from an EMBL/GenBank/DDBJ whole genome shotgun (WGS) entry which is preliminary data.</text>
</comment>
<dbReference type="EMBL" id="VLKY01000002">
    <property type="protein sequence ID" value="TWI57560.1"/>
    <property type="molecule type" value="Genomic_DNA"/>
</dbReference>
<reference evidence="3 4" key="1">
    <citation type="journal article" date="2015" name="Stand. Genomic Sci.">
        <title>Genomic Encyclopedia of Bacterial and Archaeal Type Strains, Phase III: the genomes of soil and plant-associated and newly described type strains.</title>
        <authorList>
            <person name="Whitman W.B."/>
            <person name="Woyke T."/>
            <person name="Klenk H.P."/>
            <person name="Zhou Y."/>
            <person name="Lilburn T.G."/>
            <person name="Beck B.J."/>
            <person name="De Vos P."/>
            <person name="Vandamme P."/>
            <person name="Eisen J.A."/>
            <person name="Garrity G."/>
            <person name="Hugenholtz P."/>
            <person name="Kyrpides N.C."/>
        </authorList>
    </citation>
    <scope>NUCLEOTIDE SEQUENCE [LARGE SCALE GENOMIC DNA]</scope>
    <source>
        <strain evidence="3 4">CGMCC 1.6858</strain>
    </source>
</reference>
<accession>A0A562QMY3</accession>
<evidence type="ECO:0000256" key="1">
    <source>
        <dbReference type="ARBA" id="ARBA00008645"/>
    </source>
</evidence>
<sequence>MEGTIPDLVQPTHGILRRIILIIAITGLQADPLFQAISFGAIGLSIQKRNNVNVIGDGPATMIFSHGFGCDQTMWRFLAPTFAKRYRTVLYDLVGSGSSDISAYDPVKYDTLKGYADDLREIVNEFAVGPVIFVGHSVSAMIGVLADIDPPSHFAAHIMIGPSPCYINDADYVGGFTRSDIESLLETLESNYLGWSSTMAPAIMGAPGQPELSTELTNSFCRTDPDIAKQFARVTFMSDNRADLAKLKTASLILQCSDDLIAPIQVGEYMSRTLPNSTLKIIDNVGHCPHLSEPDASIEAMNAFLQTLRCDLDDC</sequence>
<evidence type="ECO:0000313" key="4">
    <source>
        <dbReference type="Proteomes" id="UP000316905"/>
    </source>
</evidence>
<evidence type="ECO:0000313" key="3">
    <source>
        <dbReference type="EMBL" id="TWI57560.1"/>
    </source>
</evidence>
<protein>
    <submittedName>
        <fullName evidence="3">Sigma-B regulation protein RsbQ</fullName>
    </submittedName>
</protein>
<dbReference type="InterPro" id="IPR000073">
    <property type="entry name" value="AB_hydrolase_1"/>
</dbReference>
<comment type="similarity">
    <text evidence="1">Belongs to the AB hydrolase superfamily.</text>
</comment>
<proteinExistence type="inferred from homology"/>
<evidence type="ECO:0000259" key="2">
    <source>
        <dbReference type="Pfam" id="PF12697"/>
    </source>
</evidence>
<keyword evidence="4" id="KW-1185">Reference proteome</keyword>
<dbReference type="Proteomes" id="UP000316905">
    <property type="component" value="Unassembled WGS sequence"/>
</dbReference>
<dbReference type="Pfam" id="PF12697">
    <property type="entry name" value="Abhydrolase_6"/>
    <property type="match status" value="1"/>
</dbReference>
<dbReference type="Gene3D" id="3.40.50.1820">
    <property type="entry name" value="alpha/beta hydrolase"/>
    <property type="match status" value="1"/>
</dbReference>
<dbReference type="PANTHER" id="PTHR43039">
    <property type="entry name" value="ESTERASE-RELATED"/>
    <property type="match status" value="1"/>
</dbReference>
<dbReference type="AlphaFoldDB" id="A0A562QMY3"/>